<feature type="active site" description="Charge relay system" evidence="5">
    <location>
        <position position="160"/>
    </location>
</feature>
<reference evidence="7 8" key="1">
    <citation type="submission" date="2017-08" db="EMBL/GenBank/DDBJ databases">
        <title>Draft genome sequence of filamentous cyanobacterium Calothrix elsteri CCALA 953.</title>
        <authorList>
            <person name="Gagunashvili A.N."/>
            <person name="Elster J."/>
            <person name="Andresson O.S."/>
        </authorList>
    </citation>
    <scope>NUCLEOTIDE SEQUENCE [LARGE SCALE GENOMIC DNA]</scope>
    <source>
        <strain evidence="7 8">CCALA 953</strain>
    </source>
</reference>
<accession>A0A2A2TQ01</accession>
<organism evidence="7 8">
    <name type="scientific">Brunnivagina elsteri CCALA 953</name>
    <dbReference type="NCBI Taxonomy" id="987040"/>
    <lineage>
        <taxon>Bacteria</taxon>
        <taxon>Bacillati</taxon>
        <taxon>Cyanobacteriota</taxon>
        <taxon>Cyanophyceae</taxon>
        <taxon>Nostocales</taxon>
        <taxon>Calotrichaceae</taxon>
        <taxon>Brunnivagina</taxon>
    </lineage>
</organism>
<keyword evidence="8" id="KW-1185">Reference proteome</keyword>
<proteinExistence type="inferred from homology"/>
<dbReference type="InterPro" id="IPR036852">
    <property type="entry name" value="Peptidase_S8/S53_dom_sf"/>
</dbReference>
<evidence type="ECO:0000256" key="3">
    <source>
        <dbReference type="ARBA" id="ARBA00022801"/>
    </source>
</evidence>
<dbReference type="EMBL" id="NTFS01000006">
    <property type="protein sequence ID" value="PAX60549.1"/>
    <property type="molecule type" value="Genomic_DNA"/>
</dbReference>
<evidence type="ECO:0000313" key="8">
    <source>
        <dbReference type="Proteomes" id="UP000218238"/>
    </source>
</evidence>
<evidence type="ECO:0000256" key="1">
    <source>
        <dbReference type="ARBA" id="ARBA00011073"/>
    </source>
</evidence>
<evidence type="ECO:0000256" key="5">
    <source>
        <dbReference type="PROSITE-ProRule" id="PRU01240"/>
    </source>
</evidence>
<keyword evidence="2 5" id="KW-0645">Protease</keyword>
<evidence type="ECO:0000313" key="7">
    <source>
        <dbReference type="EMBL" id="PAX60549.1"/>
    </source>
</evidence>
<dbReference type="PRINTS" id="PR00723">
    <property type="entry name" value="SUBTILISIN"/>
</dbReference>
<feature type="domain" description="Peptidase S8/S53" evidence="6">
    <location>
        <begin position="151"/>
        <end position="390"/>
    </location>
</feature>
<keyword evidence="3 5" id="KW-0378">Hydrolase</keyword>
<evidence type="ECO:0000259" key="6">
    <source>
        <dbReference type="Pfam" id="PF00082"/>
    </source>
</evidence>
<dbReference type="AlphaFoldDB" id="A0A2A2TQ01"/>
<comment type="caution">
    <text evidence="7">The sequence shown here is derived from an EMBL/GenBank/DDBJ whole genome shotgun (WGS) entry which is preliminary data.</text>
</comment>
<sequence>MQTSEQPKESNNPLARFEGFFIQMVMPGLEGRCGEIVTQFLGSDWQIKPIGDNYTEFEITLNDDALSAKQAWDKSYELRSQPGIIDAEPLFTVPIAENNNWDEELKPQSLDSENQANQISEDGENPDWSLKQLRVFETWQRFFPDPNKLPGHGIIIGHPDTGYTPHPEIVNNLLTAQGFDFLKNDNNPTDELQRSGGEVINNPGHGTSTASVIVSPQSAQANYPNGKYVTGVAPGAKIIPLRVTYSVVLLSIRNLAEAIEYAANNGIHILTISLGAAFPNQRLRTAIIYAQKRGVIIVSASGTSVPFVVYPAAYDEVIAVTGSTVERGIWIGATTGKQVDVVAPGASIWYAKTRKQENSDEFEYSIESGAGTSFSAPFVAGVAALWLSYHGRDNLIERYGAEKIPFIFNQLLRDTCDTFPTWKPNKHGAGIVNAEKLLDAPLPDNVNQSIIVPGMALQQYSPVDSGNIDTFSHLFESQLPTSESANSFLYRDDEKLNSSLGEILQVSEAELPQRLKEVGQELAFYLTTNPELYKQFAASLQNQEPSPELSSKSLLTQFKSKEAENLNSMRGMLLKQGISEVLKKKIENKLP</sequence>
<name>A0A2A2TQ01_9CYAN</name>
<dbReference type="InterPro" id="IPR015500">
    <property type="entry name" value="Peptidase_S8_subtilisin-rel"/>
</dbReference>
<dbReference type="OrthoDB" id="500593at2"/>
<dbReference type="InterPro" id="IPR023828">
    <property type="entry name" value="Peptidase_S8_Ser-AS"/>
</dbReference>
<dbReference type="PROSITE" id="PS00138">
    <property type="entry name" value="SUBTILASE_SER"/>
    <property type="match status" value="1"/>
</dbReference>
<dbReference type="InterPro" id="IPR050131">
    <property type="entry name" value="Peptidase_S8_subtilisin-like"/>
</dbReference>
<evidence type="ECO:0000256" key="2">
    <source>
        <dbReference type="ARBA" id="ARBA00022670"/>
    </source>
</evidence>
<dbReference type="PANTHER" id="PTHR43806:SF11">
    <property type="entry name" value="CEREVISIN-RELATED"/>
    <property type="match status" value="1"/>
</dbReference>
<dbReference type="GO" id="GO:0006508">
    <property type="term" value="P:proteolysis"/>
    <property type="evidence" value="ECO:0007669"/>
    <property type="project" value="UniProtKB-KW"/>
</dbReference>
<dbReference type="Gene3D" id="3.40.50.200">
    <property type="entry name" value="Peptidase S8/S53 domain"/>
    <property type="match status" value="1"/>
</dbReference>
<comment type="similarity">
    <text evidence="1 5">Belongs to the peptidase S8 family.</text>
</comment>
<keyword evidence="4 5" id="KW-0720">Serine protease</keyword>
<feature type="active site" description="Charge relay system" evidence="5">
    <location>
        <position position="205"/>
    </location>
</feature>
<gene>
    <name evidence="7" type="ORF">CK510_01115</name>
</gene>
<protein>
    <submittedName>
        <fullName evidence="7">Subtilisin-like serine protease</fullName>
    </submittedName>
</protein>
<evidence type="ECO:0000256" key="4">
    <source>
        <dbReference type="ARBA" id="ARBA00022825"/>
    </source>
</evidence>
<dbReference type="GO" id="GO:0004252">
    <property type="term" value="F:serine-type endopeptidase activity"/>
    <property type="evidence" value="ECO:0007669"/>
    <property type="project" value="UniProtKB-UniRule"/>
</dbReference>
<dbReference type="PROSITE" id="PS51892">
    <property type="entry name" value="SUBTILASE"/>
    <property type="match status" value="1"/>
</dbReference>
<feature type="active site" description="Charge relay system" evidence="5">
    <location>
        <position position="373"/>
    </location>
</feature>
<dbReference type="Pfam" id="PF00082">
    <property type="entry name" value="Peptidase_S8"/>
    <property type="match status" value="1"/>
</dbReference>
<dbReference type="PANTHER" id="PTHR43806">
    <property type="entry name" value="PEPTIDASE S8"/>
    <property type="match status" value="1"/>
</dbReference>
<dbReference type="SUPFAM" id="SSF52743">
    <property type="entry name" value="Subtilisin-like"/>
    <property type="match status" value="1"/>
</dbReference>
<dbReference type="Proteomes" id="UP000218238">
    <property type="component" value="Unassembled WGS sequence"/>
</dbReference>
<dbReference type="InterPro" id="IPR000209">
    <property type="entry name" value="Peptidase_S8/S53_dom"/>
</dbReference>
<dbReference type="RefSeq" id="WP_095719927.1">
    <property type="nucleotide sequence ID" value="NZ_NTFS01000006.1"/>
</dbReference>